<dbReference type="InterPro" id="IPR018666">
    <property type="entry name" value="DUF2125"/>
</dbReference>
<feature type="chain" id="PRO_5020908592" evidence="1">
    <location>
        <begin position="24"/>
        <end position="509"/>
    </location>
</feature>
<reference evidence="2 3" key="1">
    <citation type="submission" date="2019-04" db="EMBL/GenBank/DDBJ databases">
        <title>Crypto-aerobic microbial life in anoxic (sulfidic) marine sediments.</title>
        <authorList>
            <person name="Bhattacharya S."/>
            <person name="Roy C."/>
            <person name="Mondal N."/>
            <person name="Sarkar J."/>
            <person name="Mandal S."/>
            <person name="Rameez M.J."/>
            <person name="Ghosh W."/>
        </authorList>
    </citation>
    <scope>NUCLEOTIDE SEQUENCE [LARGE SCALE GENOMIC DNA]</scope>
    <source>
        <strain evidence="2 3">SBBC</strain>
    </source>
</reference>
<keyword evidence="1" id="KW-0732">Signal</keyword>
<dbReference type="Proteomes" id="UP000306340">
    <property type="component" value="Unassembled WGS sequence"/>
</dbReference>
<dbReference type="Pfam" id="PF09898">
    <property type="entry name" value="DUF2125"/>
    <property type="match status" value="1"/>
</dbReference>
<dbReference type="AlphaFoldDB" id="A0A4U0YWR1"/>
<accession>A0A4U0YWR1</accession>
<proteinExistence type="predicted"/>
<sequence length="509" mass="53705">MQIRTLAGSTALAALAFGSAGWADVTPEEVWQNWQDMSASYGQSMTATAQRSEGDRLTVEGLKVVFTQEGSEVEATIDEVQFNGNDDGTVDVTMSDSYPVTMVIDDVPAEGEVAGEPTRIGITVRQPGLKMTAGGGGEETSYVFSIPTLEIGVDEVDGVDAAAMELKADITLTDTQGSYLVKGLETKSLTSDFSAATAEMVLRMKDEESSGVMNMRASLTDLKGTSGGTLVPGVDMADMAAALKAGFSSKADFTYGPTTMEFDFTDGADSAKGSASTASGRFNVAMDDRTLAYGGAANSVNMTMSGTQIPFPQLTVNYAEAAFDLLMPIAKAEAPQDFRLLTKLVDLKISEEIWAMFDPTKQLPRDPATLVIDASGKAQLDVDVLDPAAQAAMETAPPGEIHALDVNALRLSAAGAELTGTGGFTFDNSDKTTFPGMPLPTGKMELKLVGGNGLLDKLVAMGLIPQDQAMGARMMLGMFARTVEGQEDTLTSDLEFKDKGFYANGQRLQ</sequence>
<name>A0A4U0YWR1_9RHOB</name>
<organism evidence="2 3">
    <name type="scientific">Cereibacter changlensis</name>
    <dbReference type="NCBI Taxonomy" id="402884"/>
    <lineage>
        <taxon>Bacteria</taxon>
        <taxon>Pseudomonadati</taxon>
        <taxon>Pseudomonadota</taxon>
        <taxon>Alphaproteobacteria</taxon>
        <taxon>Rhodobacterales</taxon>
        <taxon>Paracoccaceae</taxon>
        <taxon>Cereibacter</taxon>
    </lineage>
</organism>
<evidence type="ECO:0000256" key="1">
    <source>
        <dbReference type="SAM" id="SignalP"/>
    </source>
</evidence>
<dbReference type="RefSeq" id="WP_136794383.1">
    <property type="nucleotide sequence ID" value="NZ_SWAU01000342.1"/>
</dbReference>
<gene>
    <name evidence="2" type="ORF">FAZ78_22040</name>
</gene>
<dbReference type="EMBL" id="SWAU01000342">
    <property type="protein sequence ID" value="TKA94494.1"/>
    <property type="molecule type" value="Genomic_DNA"/>
</dbReference>
<protein>
    <submittedName>
        <fullName evidence="2">DUF2125 domain-containing protein</fullName>
    </submittedName>
</protein>
<evidence type="ECO:0000313" key="3">
    <source>
        <dbReference type="Proteomes" id="UP000306340"/>
    </source>
</evidence>
<feature type="signal peptide" evidence="1">
    <location>
        <begin position="1"/>
        <end position="23"/>
    </location>
</feature>
<comment type="caution">
    <text evidence="2">The sequence shown here is derived from an EMBL/GenBank/DDBJ whole genome shotgun (WGS) entry which is preliminary data.</text>
</comment>
<evidence type="ECO:0000313" key="2">
    <source>
        <dbReference type="EMBL" id="TKA94494.1"/>
    </source>
</evidence>